<dbReference type="GO" id="GO:0050568">
    <property type="term" value="F:protein-glutamine glutaminase activity"/>
    <property type="evidence" value="ECO:0007669"/>
    <property type="project" value="UniProtKB-UniRule"/>
</dbReference>
<comment type="function">
    <text evidence="3">Involved in chemotaxis. Part of a chemotaxis signal transduction system that modulates chemotaxis in response to various stimuli. Catalyzes the demethylation of specific methylglutamate residues introduced into the chemoreceptors (methyl-accepting chemotaxis proteins or MCP) by CheR. Also mediates the irreversible deamidation of specific glutamine residues to glutamic acid.</text>
</comment>
<dbReference type="InterPro" id="IPR011006">
    <property type="entry name" value="CheY-like_superfamily"/>
</dbReference>
<evidence type="ECO:0000256" key="5">
    <source>
        <dbReference type="PROSITE-ProRule" id="PRU00169"/>
    </source>
</evidence>
<dbReference type="SUPFAM" id="SSF52172">
    <property type="entry name" value="CheY-like"/>
    <property type="match status" value="1"/>
</dbReference>
<dbReference type="PANTHER" id="PTHR42872:SF3">
    <property type="entry name" value="PROTEIN-GLUTAMATE METHYLESTERASE_PROTEIN-GLUTAMINE GLUTAMINASE 1"/>
    <property type="match status" value="1"/>
</dbReference>
<dbReference type="GeneID" id="48278045"/>
<dbReference type="InterPro" id="IPR035909">
    <property type="entry name" value="CheB_C"/>
</dbReference>
<feature type="domain" description="Response regulatory" evidence="6">
    <location>
        <begin position="8"/>
        <end position="125"/>
    </location>
</feature>
<name>A0A2S0K3P7_LYSSH</name>
<dbReference type="EC" id="3.1.1.61" evidence="3"/>
<dbReference type="InterPro" id="IPR001789">
    <property type="entry name" value="Sig_transdc_resp-reg_receiver"/>
</dbReference>
<evidence type="ECO:0000256" key="2">
    <source>
        <dbReference type="ARBA" id="ARBA00048267"/>
    </source>
</evidence>
<evidence type="ECO:0000313" key="10">
    <source>
        <dbReference type="Proteomes" id="UP000238825"/>
    </source>
</evidence>
<reference evidence="8 10" key="1">
    <citation type="submission" date="2017-03" db="EMBL/GenBank/DDBJ databases">
        <title>The whole genome sequencing and assembly of Lysinibacillus sphaericus DSM 28T strain.</title>
        <authorList>
            <person name="Lee Y.-J."/>
            <person name="Yi H."/>
            <person name="Bahn Y.-S."/>
            <person name="Kim J.F."/>
            <person name="Lee D.-W."/>
        </authorList>
    </citation>
    <scope>NUCLEOTIDE SEQUENCE [LARGE SCALE GENOMIC DNA]</scope>
    <source>
        <strain evidence="8 10">DSM 28</strain>
    </source>
</reference>
<evidence type="ECO:0000313" key="9">
    <source>
        <dbReference type="EMBL" id="SUV16064.1"/>
    </source>
</evidence>
<dbReference type="GO" id="GO:0000156">
    <property type="term" value="F:phosphorelay response regulator activity"/>
    <property type="evidence" value="ECO:0007669"/>
    <property type="project" value="InterPro"/>
</dbReference>
<gene>
    <name evidence="3 9" type="primary">cheB</name>
    <name evidence="8" type="ORF">LS41612_17725</name>
    <name evidence="9" type="ORF">NCTC10338_01138</name>
</gene>
<proteinExistence type="inferred from homology"/>
<comment type="domain">
    <text evidence="3">Contains a C-terminal catalytic domain, and an N-terminal region which modulates catalytic activity.</text>
</comment>
<dbReference type="Gene3D" id="3.40.50.180">
    <property type="entry name" value="Methylesterase CheB, C-terminal domain"/>
    <property type="match status" value="1"/>
</dbReference>
<dbReference type="GO" id="GO:0005737">
    <property type="term" value="C:cytoplasm"/>
    <property type="evidence" value="ECO:0007669"/>
    <property type="project" value="UniProtKB-SubCell"/>
</dbReference>
<dbReference type="SMART" id="SM00448">
    <property type="entry name" value="REC"/>
    <property type="match status" value="1"/>
</dbReference>
<keyword evidence="1 3" id="KW-0378">Hydrolase</keyword>
<dbReference type="Gene3D" id="3.40.50.2300">
    <property type="match status" value="1"/>
</dbReference>
<dbReference type="AlphaFoldDB" id="A0A2S0K3P7"/>
<evidence type="ECO:0000313" key="8">
    <source>
        <dbReference type="EMBL" id="AVK97993.1"/>
    </source>
</evidence>
<evidence type="ECO:0000256" key="3">
    <source>
        <dbReference type="HAMAP-Rule" id="MF_00099"/>
    </source>
</evidence>
<evidence type="ECO:0000256" key="4">
    <source>
        <dbReference type="PROSITE-ProRule" id="PRU00050"/>
    </source>
</evidence>
<feature type="active site" evidence="3 4">
    <location>
        <position position="230"/>
    </location>
</feature>
<dbReference type="GO" id="GO:0006935">
    <property type="term" value="P:chemotaxis"/>
    <property type="evidence" value="ECO:0007669"/>
    <property type="project" value="UniProtKB-UniRule"/>
</dbReference>
<dbReference type="HAMAP" id="MF_00099">
    <property type="entry name" value="CheB_chemtxs"/>
    <property type="match status" value="1"/>
</dbReference>
<dbReference type="PROSITE" id="PS50122">
    <property type="entry name" value="CHEB"/>
    <property type="match status" value="1"/>
</dbReference>
<accession>A0A2S0K3P7</accession>
<comment type="PTM">
    <text evidence="3">Phosphorylated by CheA. Phosphorylation of the N-terminal regulatory domain activates the methylesterase activity.</text>
</comment>
<feature type="active site" evidence="3 4">
    <location>
        <position position="203"/>
    </location>
</feature>
<dbReference type="Pfam" id="PF01339">
    <property type="entry name" value="CheB_methylest"/>
    <property type="match status" value="1"/>
</dbReference>
<comment type="subcellular location">
    <subcellularLocation>
        <location evidence="3">Cytoplasm</location>
    </subcellularLocation>
</comment>
<organism evidence="8 10">
    <name type="scientific">Lysinibacillus sphaericus</name>
    <name type="common">Bacillus sphaericus</name>
    <dbReference type="NCBI Taxonomy" id="1421"/>
    <lineage>
        <taxon>Bacteria</taxon>
        <taxon>Bacillati</taxon>
        <taxon>Bacillota</taxon>
        <taxon>Bacilli</taxon>
        <taxon>Bacillales</taxon>
        <taxon>Bacillaceae</taxon>
        <taxon>Lysinibacillus</taxon>
    </lineage>
</organism>
<dbReference type="Pfam" id="PF00072">
    <property type="entry name" value="Response_reg"/>
    <property type="match status" value="1"/>
</dbReference>
<evidence type="ECO:0000259" key="7">
    <source>
        <dbReference type="PROSITE" id="PS50122"/>
    </source>
</evidence>
<dbReference type="SUPFAM" id="SSF52738">
    <property type="entry name" value="Methylesterase CheB, C-terminal domain"/>
    <property type="match status" value="1"/>
</dbReference>
<comment type="catalytic activity">
    <reaction evidence="3">
        <text>L-glutaminyl-[protein] + H2O = L-glutamyl-[protein] + NH4(+)</text>
        <dbReference type="Rhea" id="RHEA:16441"/>
        <dbReference type="Rhea" id="RHEA-COMP:10207"/>
        <dbReference type="Rhea" id="RHEA-COMP:10208"/>
        <dbReference type="ChEBI" id="CHEBI:15377"/>
        <dbReference type="ChEBI" id="CHEBI:28938"/>
        <dbReference type="ChEBI" id="CHEBI:29973"/>
        <dbReference type="ChEBI" id="CHEBI:30011"/>
        <dbReference type="EC" id="3.5.1.44"/>
    </reaction>
</comment>
<dbReference type="EMBL" id="UFSZ01000001">
    <property type="protein sequence ID" value="SUV16064.1"/>
    <property type="molecule type" value="Genomic_DNA"/>
</dbReference>
<evidence type="ECO:0000259" key="6">
    <source>
        <dbReference type="PROSITE" id="PS50110"/>
    </source>
</evidence>
<dbReference type="CDD" id="cd17541">
    <property type="entry name" value="REC_CheB-like"/>
    <property type="match status" value="1"/>
</dbReference>
<keyword evidence="3" id="KW-0963">Cytoplasm</keyword>
<dbReference type="Proteomes" id="UP000238825">
    <property type="component" value="Chromosome"/>
</dbReference>
<dbReference type="NCBIfam" id="NF001965">
    <property type="entry name" value="PRK00742.1"/>
    <property type="match status" value="1"/>
</dbReference>
<comment type="catalytic activity">
    <reaction evidence="2 3">
        <text>[protein]-L-glutamate 5-O-methyl ester + H2O = L-glutamyl-[protein] + methanol + H(+)</text>
        <dbReference type="Rhea" id="RHEA:23236"/>
        <dbReference type="Rhea" id="RHEA-COMP:10208"/>
        <dbReference type="Rhea" id="RHEA-COMP:10311"/>
        <dbReference type="ChEBI" id="CHEBI:15377"/>
        <dbReference type="ChEBI" id="CHEBI:15378"/>
        <dbReference type="ChEBI" id="CHEBI:17790"/>
        <dbReference type="ChEBI" id="CHEBI:29973"/>
        <dbReference type="ChEBI" id="CHEBI:82795"/>
        <dbReference type="EC" id="3.1.1.61"/>
    </reaction>
</comment>
<feature type="modified residue" description="4-aspartylphosphate" evidence="3 5">
    <location>
        <position position="59"/>
    </location>
</feature>
<dbReference type="CDD" id="cd16432">
    <property type="entry name" value="CheB_Rec"/>
    <property type="match status" value="1"/>
</dbReference>
<dbReference type="EMBL" id="CP019980">
    <property type="protein sequence ID" value="AVK97993.1"/>
    <property type="molecule type" value="Genomic_DNA"/>
</dbReference>
<sequence length="384" mass="41738">MDFVHKSKLLVVDDSAFMRKLISDFFVGNSRVEVVGTARNGKDAIKKIQTLKPTVVTMDIEMPEMNGLDALNEIMTICPVPVVMLSSTTQRGAENALTAIEYGAVDFVAKPSGTISLDLHKIQSELVHKVEQASLVPISKLKKPSISKRQQEPIVSPTSIRKELSKERKVTPPVNVNATGMNVTKGHIEWSKVSKKIVLIGTSTGGPRALQEVITKIPKTIQAPILIVQHMPAGFTKSLASRLDQLSEITVKEAEQGDILQNGVAYIAPGGYHLRLRKVGTSFGIVLDNHEPPRSGHRPSVDVMFENVSQFKDFDKVAVIMTGMGYDGSKGLKALKNTGNVVAIAESAETCIVYGMPKAAVETQLVDEVADVDDIAQTIMKYLP</sequence>
<feature type="domain" description="CheB-type methylesterase" evidence="7">
    <location>
        <begin position="191"/>
        <end position="384"/>
    </location>
</feature>
<protein>
    <recommendedName>
        <fullName evidence="3">Protein-glutamate methylesterase/protein-glutamine glutaminase</fullName>
        <ecNumber evidence="3">3.1.1.61</ecNumber>
        <ecNumber evidence="3">3.5.1.44</ecNumber>
    </recommendedName>
</protein>
<dbReference type="PIRSF" id="PIRSF000876">
    <property type="entry name" value="RR_chemtxs_CheB"/>
    <property type="match status" value="1"/>
</dbReference>
<dbReference type="InterPro" id="IPR008248">
    <property type="entry name" value="CheB-like"/>
</dbReference>
<comment type="similarity">
    <text evidence="3">Belongs to the CheB family.</text>
</comment>
<evidence type="ECO:0000313" key="11">
    <source>
        <dbReference type="Proteomes" id="UP000255295"/>
    </source>
</evidence>
<dbReference type="GO" id="GO:0008984">
    <property type="term" value="F:protein-glutamate methylesterase activity"/>
    <property type="evidence" value="ECO:0007669"/>
    <property type="project" value="UniProtKB-UniRule"/>
</dbReference>
<keyword evidence="3 5" id="KW-0597">Phosphoprotein</keyword>
<reference evidence="9 11" key="2">
    <citation type="submission" date="2018-06" db="EMBL/GenBank/DDBJ databases">
        <authorList>
            <consortium name="Pathogen Informatics"/>
            <person name="Doyle S."/>
        </authorList>
    </citation>
    <scope>NUCLEOTIDE SEQUENCE [LARGE SCALE GENOMIC DNA]</scope>
    <source>
        <strain evidence="9 11">NCTC10338</strain>
    </source>
</reference>
<dbReference type="InterPro" id="IPR000673">
    <property type="entry name" value="Sig_transdc_resp-reg_Me-estase"/>
</dbReference>
<dbReference type="EC" id="3.5.1.44" evidence="3"/>
<feature type="active site" evidence="3 4">
    <location>
        <position position="327"/>
    </location>
</feature>
<evidence type="ECO:0000256" key="1">
    <source>
        <dbReference type="ARBA" id="ARBA00022801"/>
    </source>
</evidence>
<dbReference type="Proteomes" id="UP000255295">
    <property type="component" value="Unassembled WGS sequence"/>
</dbReference>
<dbReference type="PANTHER" id="PTHR42872">
    <property type="entry name" value="PROTEIN-GLUTAMATE METHYLESTERASE/PROTEIN-GLUTAMINE GLUTAMINASE"/>
    <property type="match status" value="1"/>
</dbReference>
<keyword evidence="3 4" id="KW-0145">Chemotaxis</keyword>
<dbReference type="PROSITE" id="PS50110">
    <property type="entry name" value="RESPONSE_REGULATORY"/>
    <property type="match status" value="1"/>
</dbReference>
<dbReference type="RefSeq" id="WP_024362015.1">
    <property type="nucleotide sequence ID" value="NZ_BJNS01000005.1"/>
</dbReference>